<evidence type="ECO:0000256" key="4">
    <source>
        <dbReference type="ARBA" id="ARBA00022839"/>
    </source>
</evidence>
<evidence type="ECO:0000256" key="5">
    <source>
        <dbReference type="HAMAP-Rule" id="MF_00378"/>
    </source>
</evidence>
<evidence type="ECO:0000259" key="8">
    <source>
        <dbReference type="Pfam" id="PF02601"/>
    </source>
</evidence>
<keyword evidence="11" id="KW-1185">Reference proteome</keyword>
<proteinExistence type="inferred from homology"/>
<dbReference type="InterPro" id="IPR003753">
    <property type="entry name" value="Exonuc_VII_L"/>
</dbReference>
<evidence type="ECO:0000259" key="9">
    <source>
        <dbReference type="Pfam" id="PF13742"/>
    </source>
</evidence>
<comment type="similarity">
    <text evidence="5 6">Belongs to the XseA family.</text>
</comment>
<keyword evidence="1 5" id="KW-0963">Cytoplasm</keyword>
<dbReference type="InterPro" id="IPR020579">
    <property type="entry name" value="Exonuc_VII_lsu_C"/>
</dbReference>
<evidence type="ECO:0000256" key="3">
    <source>
        <dbReference type="ARBA" id="ARBA00022801"/>
    </source>
</evidence>
<comment type="catalytic activity">
    <reaction evidence="5 6">
        <text>Exonucleolytic cleavage in either 5'- to 3'- or 3'- to 5'-direction to yield nucleoside 5'-phosphates.</text>
        <dbReference type="EC" id="3.1.11.6"/>
    </reaction>
</comment>
<dbReference type="CDD" id="cd04489">
    <property type="entry name" value="ExoVII_LU_OBF"/>
    <property type="match status" value="1"/>
</dbReference>
<dbReference type="InterPro" id="IPR025824">
    <property type="entry name" value="OB-fold_nuc-bd_dom"/>
</dbReference>
<evidence type="ECO:0000313" key="10">
    <source>
        <dbReference type="EMBL" id="MFD1360660.1"/>
    </source>
</evidence>
<organism evidence="10 11">
    <name type="scientific">Lentibacillus salinarum</name>
    <dbReference type="NCBI Taxonomy" id="446820"/>
    <lineage>
        <taxon>Bacteria</taxon>
        <taxon>Bacillati</taxon>
        <taxon>Bacillota</taxon>
        <taxon>Bacilli</taxon>
        <taxon>Bacillales</taxon>
        <taxon>Bacillaceae</taxon>
        <taxon>Lentibacillus</taxon>
    </lineage>
</organism>
<evidence type="ECO:0000256" key="6">
    <source>
        <dbReference type="RuleBase" id="RU004355"/>
    </source>
</evidence>
<evidence type="ECO:0000256" key="2">
    <source>
        <dbReference type="ARBA" id="ARBA00022722"/>
    </source>
</evidence>
<evidence type="ECO:0000256" key="1">
    <source>
        <dbReference type="ARBA" id="ARBA00022490"/>
    </source>
</evidence>
<dbReference type="EMBL" id="JBHTNH010000002">
    <property type="protein sequence ID" value="MFD1360660.1"/>
    <property type="molecule type" value="Genomic_DNA"/>
</dbReference>
<comment type="function">
    <text evidence="5">Bidirectionally degrades single-stranded DNA into large acid-insoluble oligonucleotides, which are then degraded further into small acid-soluble oligonucleotides.</text>
</comment>
<feature type="domain" description="Exonuclease VII large subunit C-terminal" evidence="8">
    <location>
        <begin position="125"/>
        <end position="438"/>
    </location>
</feature>
<comment type="subunit">
    <text evidence="5">Heterooligomer composed of large and small subunits.</text>
</comment>
<keyword evidence="4 5" id="KW-0269">Exonuclease</keyword>
<keyword evidence="3 5" id="KW-0378">Hydrolase</keyword>
<evidence type="ECO:0000256" key="7">
    <source>
        <dbReference type="SAM" id="Coils"/>
    </source>
</evidence>
<evidence type="ECO:0000313" key="11">
    <source>
        <dbReference type="Proteomes" id="UP001597178"/>
    </source>
</evidence>
<dbReference type="Pfam" id="PF13742">
    <property type="entry name" value="tRNA_anti_2"/>
    <property type="match status" value="1"/>
</dbReference>
<dbReference type="RefSeq" id="WP_382397431.1">
    <property type="nucleotide sequence ID" value="NZ_JBHTNH010000002.1"/>
</dbReference>
<dbReference type="PANTHER" id="PTHR30008">
    <property type="entry name" value="EXODEOXYRIBONUCLEASE 7 LARGE SUBUNIT"/>
    <property type="match status" value="1"/>
</dbReference>
<feature type="domain" description="OB-fold nucleic acid binding" evidence="9">
    <location>
        <begin position="6"/>
        <end position="101"/>
    </location>
</feature>
<reference evidence="11" key="1">
    <citation type="journal article" date="2019" name="Int. J. Syst. Evol. Microbiol.">
        <title>The Global Catalogue of Microorganisms (GCM) 10K type strain sequencing project: providing services to taxonomists for standard genome sequencing and annotation.</title>
        <authorList>
            <consortium name="The Broad Institute Genomics Platform"/>
            <consortium name="The Broad Institute Genome Sequencing Center for Infectious Disease"/>
            <person name="Wu L."/>
            <person name="Ma J."/>
        </authorList>
    </citation>
    <scope>NUCLEOTIDE SEQUENCE [LARGE SCALE GENOMIC DNA]</scope>
    <source>
        <strain evidence="11">CCUG 54822</strain>
    </source>
</reference>
<accession>A0ABW3ZQL7</accession>
<dbReference type="NCBIfam" id="TIGR00237">
    <property type="entry name" value="xseA"/>
    <property type="match status" value="1"/>
</dbReference>
<dbReference type="Proteomes" id="UP001597178">
    <property type="component" value="Unassembled WGS sequence"/>
</dbReference>
<keyword evidence="2 5" id="KW-0540">Nuclease</keyword>
<keyword evidence="7" id="KW-0175">Coiled coil</keyword>
<name>A0ABW3ZQL7_9BACI</name>
<dbReference type="PANTHER" id="PTHR30008:SF0">
    <property type="entry name" value="EXODEOXYRIBONUCLEASE 7 LARGE SUBUNIT"/>
    <property type="match status" value="1"/>
</dbReference>
<dbReference type="EC" id="3.1.11.6" evidence="5"/>
<dbReference type="HAMAP" id="MF_00378">
    <property type="entry name" value="Exonuc_7_L"/>
    <property type="match status" value="1"/>
</dbReference>
<dbReference type="Pfam" id="PF02601">
    <property type="entry name" value="Exonuc_VII_L"/>
    <property type="match status" value="1"/>
</dbReference>
<feature type="coiled-coil region" evidence="7">
    <location>
        <begin position="355"/>
        <end position="390"/>
    </location>
</feature>
<comment type="subcellular location">
    <subcellularLocation>
        <location evidence="5 6">Cytoplasm</location>
    </subcellularLocation>
</comment>
<gene>
    <name evidence="5 10" type="primary">xseA</name>
    <name evidence="10" type="ORF">ACFQ4A_03060</name>
</gene>
<sequence length="452" mass="51747">MQTKYLTVTALTKYIKRKFATDQHLKHIWLKGEISNFKHHSRGHMYLTIKDDHARIQAVMFAGNNRRLKFRPENGMNVLIHGEVGVFEQFGQYQLYIQQMEPDGVGSLYLAFEQLKEKLHQQGHFTKERKKELPAFPEHVGIVTSPTGAAVRDIITTIKRRYPIVRTTVIPVLVQGENAPQSIADGIQRADQQTDCDVLIVGRGGGSIEELWGFNEEIVANALFRCTIPVISAVGHETDITISDYVADVRAPTPTGAAEIAVPSQLELLDKINDFRRSLTRVMTDQLTASRQNVNRIRQSYAFRYPEQLIVQKEQELDKLVERLDQAFINEWRRKYESMNHLKSRLLALHPTRQINRTARELQRLHKQINQLMTSQLDEHSQRLQKTLEKLSLLNPLETMKRGYAIPYTPEGDLLKSVKHTAETEAINVRLADGTLACRVLDVKEEKNGEGE</sequence>
<comment type="caution">
    <text evidence="10">The sequence shown here is derived from an EMBL/GenBank/DDBJ whole genome shotgun (WGS) entry which is preliminary data.</text>
</comment>
<protein>
    <recommendedName>
        <fullName evidence="5">Exodeoxyribonuclease 7 large subunit</fullName>
        <ecNumber evidence="5">3.1.11.6</ecNumber>
    </recommendedName>
    <alternativeName>
        <fullName evidence="5">Exodeoxyribonuclease VII large subunit</fullName>
        <shortName evidence="5">Exonuclease VII large subunit</shortName>
    </alternativeName>
</protein>
<dbReference type="GO" id="GO:0008855">
    <property type="term" value="F:exodeoxyribonuclease VII activity"/>
    <property type="evidence" value="ECO:0007669"/>
    <property type="project" value="UniProtKB-EC"/>
</dbReference>